<dbReference type="AlphaFoldDB" id="A0A562PQL4"/>
<comment type="caution">
    <text evidence="1">The sequence shown here is derived from an EMBL/GenBank/DDBJ whole genome shotgun (WGS) entry which is preliminary data.</text>
</comment>
<dbReference type="EMBL" id="VLKW01000005">
    <property type="protein sequence ID" value="TWI46734.1"/>
    <property type="molecule type" value="Genomic_DNA"/>
</dbReference>
<organism evidence="1 2">
    <name type="scientific">Pseudoduganella flava</name>
    <dbReference type="NCBI Taxonomy" id="871742"/>
    <lineage>
        <taxon>Bacteria</taxon>
        <taxon>Pseudomonadati</taxon>
        <taxon>Pseudomonadota</taxon>
        <taxon>Betaproteobacteria</taxon>
        <taxon>Burkholderiales</taxon>
        <taxon>Oxalobacteraceae</taxon>
        <taxon>Telluria group</taxon>
        <taxon>Pseudoduganella</taxon>
    </lineage>
</organism>
<proteinExistence type="predicted"/>
<sequence>MFCKLQDEYKTNNCRDAHNLLTICNVYLIRIENATQRVFLYRKPSIHAGSRAFEAIFARTLALPLDDRNDL</sequence>
<evidence type="ECO:0000313" key="2">
    <source>
        <dbReference type="Proteomes" id="UP000315112"/>
    </source>
</evidence>
<evidence type="ECO:0000313" key="1">
    <source>
        <dbReference type="EMBL" id="TWI46734.1"/>
    </source>
</evidence>
<name>A0A562PQL4_9BURK</name>
<dbReference type="Proteomes" id="UP000315112">
    <property type="component" value="Unassembled WGS sequence"/>
</dbReference>
<gene>
    <name evidence="1" type="ORF">IP92_03097</name>
</gene>
<accession>A0A562PQL4</accession>
<reference evidence="1 2" key="1">
    <citation type="journal article" date="2015" name="Stand. Genomic Sci.">
        <title>Genomic Encyclopedia of Bacterial and Archaeal Type Strains, Phase III: the genomes of soil and plant-associated and newly described type strains.</title>
        <authorList>
            <person name="Whitman W.B."/>
            <person name="Woyke T."/>
            <person name="Klenk H.P."/>
            <person name="Zhou Y."/>
            <person name="Lilburn T.G."/>
            <person name="Beck B.J."/>
            <person name="De Vos P."/>
            <person name="Vandamme P."/>
            <person name="Eisen J.A."/>
            <person name="Garrity G."/>
            <person name="Hugenholtz P."/>
            <person name="Kyrpides N.C."/>
        </authorList>
    </citation>
    <scope>NUCLEOTIDE SEQUENCE [LARGE SCALE GENOMIC DNA]</scope>
    <source>
        <strain evidence="1 2">CGMCC 1.10685</strain>
    </source>
</reference>
<protein>
    <submittedName>
        <fullName evidence="1">Uncharacterized protein</fullName>
    </submittedName>
</protein>